<evidence type="ECO:0000256" key="1">
    <source>
        <dbReference type="SAM" id="Coils"/>
    </source>
</evidence>
<sequence>MSNQSILKKHHQRLTRLEKDTRDIKLELVETQEIQKTMKEDNEKCTAIQEDRIERIEKSNEQFQQSQEKSADRNEKYYKKIIANQEKSYEVLIKTNSQFKKEIRENTEQFKKEMRENTEQFKKEIQESNKEFKEEQLRLRKELIDSNTQFREEIREHCQSLEANIGNLIDQKMEIHVNNLKYSMLRWGVGISVGILGLAGRVFGIY</sequence>
<feature type="coiled-coil region" evidence="1">
    <location>
        <begin position="100"/>
        <end position="171"/>
    </location>
</feature>
<feature type="transmembrane region" description="Helical" evidence="2">
    <location>
        <begin position="184"/>
        <end position="203"/>
    </location>
</feature>
<dbReference type="OrthoDB" id="9970897at2"/>
<dbReference type="GeneID" id="98297329"/>
<accession>A0A2K4FEG0</accession>
<evidence type="ECO:0000256" key="2">
    <source>
        <dbReference type="SAM" id="Phobius"/>
    </source>
</evidence>
<comment type="caution">
    <text evidence="3">The sequence shown here is derived from an EMBL/GenBank/DDBJ whole genome shotgun (WGS) entry which is preliminary data.</text>
</comment>
<evidence type="ECO:0000313" key="3">
    <source>
        <dbReference type="EMBL" id="POA09750.1"/>
    </source>
</evidence>
<dbReference type="Proteomes" id="UP000242712">
    <property type="component" value="Unassembled WGS sequence"/>
</dbReference>
<organism evidence="3 4">
    <name type="scientific">Staphylococcus argensis</name>
    <dbReference type="NCBI Taxonomy" id="1607738"/>
    <lineage>
        <taxon>Bacteria</taxon>
        <taxon>Bacillati</taxon>
        <taxon>Bacillota</taxon>
        <taxon>Bacilli</taxon>
        <taxon>Bacillales</taxon>
        <taxon>Staphylococcaceae</taxon>
        <taxon>Staphylococcus</taxon>
    </lineage>
</organism>
<evidence type="ECO:0000313" key="4">
    <source>
        <dbReference type="Proteomes" id="UP000242712"/>
    </source>
</evidence>
<protein>
    <submittedName>
        <fullName evidence="3">Uncharacterized protein</fullName>
    </submittedName>
</protein>
<dbReference type="EMBL" id="PPPX01000001">
    <property type="protein sequence ID" value="POA09750.1"/>
    <property type="molecule type" value="Genomic_DNA"/>
</dbReference>
<keyword evidence="4" id="KW-1185">Reference proteome</keyword>
<dbReference type="RefSeq" id="WP_103371079.1">
    <property type="nucleotide sequence ID" value="NZ_CBCRVO010000001.1"/>
</dbReference>
<proteinExistence type="predicted"/>
<reference evidence="3 4" key="1">
    <citation type="submission" date="2017-08" db="EMBL/GenBank/DDBJ databases">
        <title>Draft genome sequences of 64 type strains of genus Staph aureus.</title>
        <authorList>
            <person name="Cole K."/>
            <person name="Golubchik T."/>
            <person name="Russell J."/>
            <person name="Foster D."/>
            <person name="Llewelyn M."/>
            <person name="Wilson D."/>
            <person name="Crook D."/>
            <person name="Paul J."/>
        </authorList>
    </citation>
    <scope>NUCLEOTIDE SEQUENCE [LARGE SCALE GENOMIC DNA]</scope>
    <source>
        <strain evidence="3 4">DSM 29875</strain>
    </source>
</reference>
<keyword evidence="1" id="KW-0175">Coiled coil</keyword>
<keyword evidence="2" id="KW-1133">Transmembrane helix</keyword>
<name>A0A2K4FEG0_9STAP</name>
<keyword evidence="2" id="KW-0472">Membrane</keyword>
<dbReference type="AlphaFoldDB" id="A0A2K4FEG0"/>
<keyword evidence="2" id="KW-0812">Transmembrane</keyword>
<gene>
    <name evidence="3" type="ORF">CD039_03120</name>
</gene>